<dbReference type="InterPro" id="IPR009679">
    <property type="entry name" value="Phage_186_CII-like"/>
</dbReference>
<gene>
    <name evidence="1" type="ORF">SAMN02583745_01913</name>
</gene>
<organism evidence="1 2">
    <name type="scientific">Thorsellia anophelis DSM 18579</name>
    <dbReference type="NCBI Taxonomy" id="1123402"/>
    <lineage>
        <taxon>Bacteria</taxon>
        <taxon>Pseudomonadati</taxon>
        <taxon>Pseudomonadota</taxon>
        <taxon>Gammaproteobacteria</taxon>
        <taxon>Enterobacterales</taxon>
        <taxon>Thorselliaceae</taxon>
        <taxon>Thorsellia</taxon>
    </lineage>
</organism>
<dbReference type="AlphaFoldDB" id="A0A1I0D9G8"/>
<dbReference type="STRING" id="1123402.SAMN02583745_01913"/>
<dbReference type="Pfam" id="PF06892">
    <property type="entry name" value="Phage_CP76"/>
    <property type="match status" value="1"/>
</dbReference>
<dbReference type="Proteomes" id="UP000242642">
    <property type="component" value="Unassembled WGS sequence"/>
</dbReference>
<evidence type="ECO:0000313" key="2">
    <source>
        <dbReference type="Proteomes" id="UP000242642"/>
    </source>
</evidence>
<name>A0A1I0D9G8_9GAMM</name>
<dbReference type="EMBL" id="FOHV01000014">
    <property type="protein sequence ID" value="SET28922.1"/>
    <property type="molecule type" value="Genomic_DNA"/>
</dbReference>
<proteinExistence type="predicted"/>
<protein>
    <submittedName>
        <fullName evidence="1">Uncharacterized protein</fullName>
    </submittedName>
</protein>
<dbReference type="InterPro" id="IPR048188">
    <property type="entry name" value="YmfL-like"/>
</dbReference>
<accession>A0A1I0D9G8</accession>
<dbReference type="RefSeq" id="WP_093320237.1">
    <property type="nucleotide sequence ID" value="NZ_FOHV01000014.1"/>
</dbReference>
<keyword evidence="2" id="KW-1185">Reference proteome</keyword>
<sequence length="147" mass="16412">MNIKQVIINLCNEVPGGRSAVAGALGMELNSFNNRLYEKNKCRFFSVDELEAIEDIAGKPFLAEYFAKRQGGVFTKLPDSDDLDNTELFNLSVNSDAKKALLSLVVSKSIEDGEIDSKEKQQILDCLHDFFSSKTNEIIGLLKVYQK</sequence>
<dbReference type="OrthoDB" id="6956679at2"/>
<dbReference type="GO" id="GO:0003677">
    <property type="term" value="F:DNA binding"/>
    <property type="evidence" value="ECO:0007669"/>
    <property type="project" value="InterPro"/>
</dbReference>
<evidence type="ECO:0000313" key="1">
    <source>
        <dbReference type="EMBL" id="SET28922.1"/>
    </source>
</evidence>
<reference evidence="2" key="1">
    <citation type="submission" date="2016-10" db="EMBL/GenBank/DDBJ databases">
        <authorList>
            <person name="Varghese N."/>
            <person name="Submissions S."/>
        </authorList>
    </citation>
    <scope>NUCLEOTIDE SEQUENCE [LARGE SCALE GENOMIC DNA]</scope>
    <source>
        <strain evidence="2">DSM 18579</strain>
    </source>
</reference>
<dbReference type="NCBIfam" id="NF041471">
    <property type="entry name" value="phage_reg_YmfL"/>
    <property type="match status" value="1"/>
</dbReference>